<dbReference type="CDD" id="cd03676">
    <property type="entry name" value="NUDIX_Tnr3_like"/>
    <property type="match status" value="1"/>
</dbReference>
<dbReference type="AlphaFoldDB" id="A0A1L9S2Y2"/>
<accession>A0A1L9S2Y2</accession>
<dbReference type="InterPro" id="IPR020084">
    <property type="entry name" value="NUDIX_hydrolase_CS"/>
</dbReference>
<dbReference type="Gene3D" id="3.90.79.10">
    <property type="entry name" value="Nucleoside Triphosphate Pyrophosphohydrolase"/>
    <property type="match status" value="1"/>
</dbReference>
<dbReference type="Pfam" id="PF00293">
    <property type="entry name" value="NUDIX"/>
    <property type="match status" value="1"/>
</dbReference>
<organism evidence="3 4">
    <name type="scientific">Aspergillus wentii DTO 134E9</name>
    <dbReference type="NCBI Taxonomy" id="1073089"/>
    <lineage>
        <taxon>Eukaryota</taxon>
        <taxon>Fungi</taxon>
        <taxon>Dikarya</taxon>
        <taxon>Ascomycota</taxon>
        <taxon>Pezizomycotina</taxon>
        <taxon>Eurotiomycetes</taxon>
        <taxon>Eurotiomycetidae</taxon>
        <taxon>Eurotiales</taxon>
        <taxon>Aspergillaceae</taxon>
        <taxon>Aspergillus</taxon>
        <taxon>Aspergillus subgen. Cremei</taxon>
    </lineage>
</organism>
<dbReference type="Proteomes" id="UP000184383">
    <property type="component" value="Unassembled WGS sequence"/>
</dbReference>
<name>A0A1L9S2Y2_ASPWE</name>
<evidence type="ECO:0000259" key="2">
    <source>
        <dbReference type="PROSITE" id="PS51462"/>
    </source>
</evidence>
<evidence type="ECO:0000313" key="3">
    <source>
        <dbReference type="EMBL" id="OJJ41511.1"/>
    </source>
</evidence>
<evidence type="ECO:0000313" key="4">
    <source>
        <dbReference type="Proteomes" id="UP000184383"/>
    </source>
</evidence>
<dbReference type="PROSITE" id="PS00893">
    <property type="entry name" value="NUDIX_BOX"/>
    <property type="match status" value="1"/>
</dbReference>
<dbReference type="SUPFAM" id="SSF55811">
    <property type="entry name" value="Nudix"/>
    <property type="match status" value="1"/>
</dbReference>
<feature type="domain" description="Nudix hydrolase" evidence="2">
    <location>
        <begin position="127"/>
        <end position="277"/>
    </location>
</feature>
<dbReference type="GeneID" id="63752903"/>
<dbReference type="VEuPathDB" id="FungiDB:ASPWEDRAFT_48073"/>
<sequence>MQTILDVVKDCDNFPYEDESQPDLWKFCLPDDPRPHGLLIPSVVKAMPWTDSFQLNHSAKTIHLIRPAGINWESKCTAIIDAQVQLAREKGTFPALGKPRHEEFPIVGARFRVGIDRSAFSMFGIIGRGVHMTVYVRVGESRELKVWIPQRNLNKATYPGALDNTVAGGMATGEKPMECLVREASEEAGMEERILRRDVRAAGTVTWLNVSDERSGGQSGLMNPGILYVYDMEVEEDVVFKPVDDDVHAFHLMGMEEVKEAMLDGRFKPASACVMIDFLIRHGIITAEEEEDYAEIVSRLHRKLPLPSSIRI</sequence>
<dbReference type="EMBL" id="KV878209">
    <property type="protein sequence ID" value="OJJ41511.1"/>
    <property type="molecule type" value="Genomic_DNA"/>
</dbReference>
<dbReference type="RefSeq" id="XP_040695187.1">
    <property type="nucleotide sequence ID" value="XM_040837055.1"/>
</dbReference>
<keyword evidence="4" id="KW-1185">Reference proteome</keyword>
<dbReference type="FunFam" id="3.90.79.10:FF:000019">
    <property type="entry name" value="Thiamin pyrophosphokinase, putative"/>
    <property type="match status" value="1"/>
</dbReference>
<keyword evidence="1" id="KW-0378">Hydrolase</keyword>
<dbReference type="OrthoDB" id="10261522at2759"/>
<gene>
    <name evidence="3" type="ORF">ASPWEDRAFT_48073</name>
</gene>
<dbReference type="InterPro" id="IPR015797">
    <property type="entry name" value="NUDIX_hydrolase-like_dom_sf"/>
</dbReference>
<dbReference type="PROSITE" id="PS51462">
    <property type="entry name" value="NUDIX"/>
    <property type="match status" value="1"/>
</dbReference>
<dbReference type="PANTHER" id="PTHR13622">
    <property type="entry name" value="THIAMIN PYROPHOSPHOKINASE"/>
    <property type="match status" value="1"/>
</dbReference>
<reference evidence="4" key="1">
    <citation type="journal article" date="2017" name="Genome Biol.">
        <title>Comparative genomics reveals high biological diversity and specific adaptations in the industrially and medically important fungal genus Aspergillus.</title>
        <authorList>
            <person name="de Vries R.P."/>
            <person name="Riley R."/>
            <person name="Wiebenga A."/>
            <person name="Aguilar-Osorio G."/>
            <person name="Amillis S."/>
            <person name="Uchima C.A."/>
            <person name="Anderluh G."/>
            <person name="Asadollahi M."/>
            <person name="Askin M."/>
            <person name="Barry K."/>
            <person name="Battaglia E."/>
            <person name="Bayram O."/>
            <person name="Benocci T."/>
            <person name="Braus-Stromeyer S.A."/>
            <person name="Caldana C."/>
            <person name="Canovas D."/>
            <person name="Cerqueira G.C."/>
            <person name="Chen F."/>
            <person name="Chen W."/>
            <person name="Choi C."/>
            <person name="Clum A."/>
            <person name="Dos Santos R.A."/>
            <person name="Damasio A.R."/>
            <person name="Diallinas G."/>
            <person name="Emri T."/>
            <person name="Fekete E."/>
            <person name="Flipphi M."/>
            <person name="Freyberg S."/>
            <person name="Gallo A."/>
            <person name="Gournas C."/>
            <person name="Habgood R."/>
            <person name="Hainaut M."/>
            <person name="Harispe M.L."/>
            <person name="Henrissat B."/>
            <person name="Hilden K.S."/>
            <person name="Hope R."/>
            <person name="Hossain A."/>
            <person name="Karabika E."/>
            <person name="Karaffa L."/>
            <person name="Karanyi Z."/>
            <person name="Krasevec N."/>
            <person name="Kuo A."/>
            <person name="Kusch H."/>
            <person name="LaButti K."/>
            <person name="Lagendijk E.L."/>
            <person name="Lapidus A."/>
            <person name="Levasseur A."/>
            <person name="Lindquist E."/>
            <person name="Lipzen A."/>
            <person name="Logrieco A.F."/>
            <person name="MacCabe A."/>
            <person name="Maekelae M.R."/>
            <person name="Malavazi I."/>
            <person name="Melin P."/>
            <person name="Meyer V."/>
            <person name="Mielnichuk N."/>
            <person name="Miskei M."/>
            <person name="Molnar A.P."/>
            <person name="Mule G."/>
            <person name="Ngan C.Y."/>
            <person name="Orejas M."/>
            <person name="Orosz E."/>
            <person name="Ouedraogo J.P."/>
            <person name="Overkamp K.M."/>
            <person name="Park H.-S."/>
            <person name="Perrone G."/>
            <person name="Piumi F."/>
            <person name="Punt P.J."/>
            <person name="Ram A.F."/>
            <person name="Ramon A."/>
            <person name="Rauscher S."/>
            <person name="Record E."/>
            <person name="Riano-Pachon D.M."/>
            <person name="Robert V."/>
            <person name="Roehrig J."/>
            <person name="Ruller R."/>
            <person name="Salamov A."/>
            <person name="Salih N.S."/>
            <person name="Samson R.A."/>
            <person name="Sandor E."/>
            <person name="Sanguinetti M."/>
            <person name="Schuetze T."/>
            <person name="Sepcic K."/>
            <person name="Shelest E."/>
            <person name="Sherlock G."/>
            <person name="Sophianopoulou V."/>
            <person name="Squina F.M."/>
            <person name="Sun H."/>
            <person name="Susca A."/>
            <person name="Todd R.B."/>
            <person name="Tsang A."/>
            <person name="Unkles S.E."/>
            <person name="van de Wiele N."/>
            <person name="van Rossen-Uffink D."/>
            <person name="Oliveira J.V."/>
            <person name="Vesth T.C."/>
            <person name="Visser J."/>
            <person name="Yu J.-H."/>
            <person name="Zhou M."/>
            <person name="Andersen M.R."/>
            <person name="Archer D.B."/>
            <person name="Baker S.E."/>
            <person name="Benoit I."/>
            <person name="Brakhage A.A."/>
            <person name="Braus G.H."/>
            <person name="Fischer R."/>
            <person name="Frisvad J.C."/>
            <person name="Goldman G.H."/>
            <person name="Houbraken J."/>
            <person name="Oakley B."/>
            <person name="Pocsi I."/>
            <person name="Scazzocchio C."/>
            <person name="Seiboth B."/>
            <person name="vanKuyk P.A."/>
            <person name="Wortman J."/>
            <person name="Dyer P.S."/>
            <person name="Grigoriev I.V."/>
        </authorList>
    </citation>
    <scope>NUCLEOTIDE SEQUENCE [LARGE SCALE GENOMIC DNA]</scope>
    <source>
        <strain evidence="4">DTO 134E9</strain>
    </source>
</reference>
<dbReference type="GO" id="GO:0044715">
    <property type="term" value="F:8-oxo-dGDP phosphatase activity"/>
    <property type="evidence" value="ECO:0007669"/>
    <property type="project" value="UniProtKB-ARBA"/>
</dbReference>
<proteinExistence type="predicted"/>
<evidence type="ECO:0000256" key="1">
    <source>
        <dbReference type="ARBA" id="ARBA00022801"/>
    </source>
</evidence>
<dbReference type="STRING" id="1073089.A0A1L9S2Y2"/>
<dbReference type="InterPro" id="IPR000086">
    <property type="entry name" value="NUDIX_hydrolase_dom"/>
</dbReference>
<protein>
    <recommendedName>
        <fullName evidence="2">Nudix hydrolase domain-containing protein</fullName>
    </recommendedName>
</protein>
<dbReference type="PANTHER" id="PTHR13622:SF11">
    <property type="entry name" value="THIAMIN PYROPHOSPHOKINASE"/>
    <property type="match status" value="1"/>
</dbReference>